<accession>A0A9N8ZMX4</accession>
<feature type="domain" description="BTB" evidence="1">
    <location>
        <begin position="2556"/>
        <end position="2618"/>
    </location>
</feature>
<keyword evidence="3" id="KW-1185">Reference proteome</keyword>
<proteinExistence type="predicted"/>
<protein>
    <submittedName>
        <fullName evidence="2">10025_t:CDS:1</fullName>
    </submittedName>
</protein>
<dbReference type="Gene3D" id="3.30.565.10">
    <property type="entry name" value="Histidine kinase-like ATPase, C-terminal domain"/>
    <property type="match status" value="1"/>
</dbReference>
<dbReference type="SUPFAM" id="SSF55874">
    <property type="entry name" value="ATPase domain of HSP90 chaperone/DNA topoisomerase II/histidine kinase"/>
    <property type="match status" value="2"/>
</dbReference>
<dbReference type="GO" id="GO:0030544">
    <property type="term" value="F:Hsp70 protein binding"/>
    <property type="evidence" value="ECO:0007669"/>
    <property type="project" value="TreeGrafter"/>
</dbReference>
<dbReference type="Pfam" id="PF25794">
    <property type="entry name" value="SACS"/>
    <property type="match status" value="2"/>
</dbReference>
<dbReference type="CDD" id="cd18186">
    <property type="entry name" value="BTB_POZ_ZBTB_KLHL-like"/>
    <property type="match status" value="1"/>
</dbReference>
<dbReference type="OrthoDB" id="1262810at2759"/>
<evidence type="ECO:0000313" key="2">
    <source>
        <dbReference type="EMBL" id="CAG8501074.1"/>
    </source>
</evidence>
<evidence type="ECO:0000313" key="3">
    <source>
        <dbReference type="Proteomes" id="UP000789706"/>
    </source>
</evidence>
<reference evidence="2" key="1">
    <citation type="submission" date="2021-06" db="EMBL/GenBank/DDBJ databases">
        <authorList>
            <person name="Kallberg Y."/>
            <person name="Tangrot J."/>
            <person name="Rosling A."/>
        </authorList>
    </citation>
    <scope>NUCLEOTIDE SEQUENCE</scope>
    <source>
        <strain evidence="2">AZ414A</strain>
    </source>
</reference>
<dbReference type="NCBIfam" id="NF047352">
    <property type="entry name" value="P_loop_sacsin"/>
    <property type="match status" value="1"/>
</dbReference>
<comment type="caution">
    <text evidence="2">The sequence shown here is derived from an EMBL/GenBank/DDBJ whole genome shotgun (WGS) entry which is preliminary data.</text>
</comment>
<dbReference type="InterPro" id="IPR036890">
    <property type="entry name" value="HATPase_C_sf"/>
</dbReference>
<dbReference type="InterPro" id="IPR052972">
    <property type="entry name" value="Sacsin_chaperone_reg"/>
</dbReference>
<dbReference type="EMBL" id="CAJVPK010000371">
    <property type="protein sequence ID" value="CAG8501074.1"/>
    <property type="molecule type" value="Genomic_DNA"/>
</dbReference>
<dbReference type="InterPro" id="IPR011333">
    <property type="entry name" value="SKP1/BTB/POZ_sf"/>
</dbReference>
<dbReference type="SUPFAM" id="SSF54695">
    <property type="entry name" value="POZ domain"/>
    <property type="match status" value="1"/>
</dbReference>
<organism evidence="2 3">
    <name type="scientific">Diversispora eburnea</name>
    <dbReference type="NCBI Taxonomy" id="1213867"/>
    <lineage>
        <taxon>Eukaryota</taxon>
        <taxon>Fungi</taxon>
        <taxon>Fungi incertae sedis</taxon>
        <taxon>Mucoromycota</taxon>
        <taxon>Glomeromycotina</taxon>
        <taxon>Glomeromycetes</taxon>
        <taxon>Diversisporales</taxon>
        <taxon>Diversisporaceae</taxon>
        <taxon>Diversispora</taxon>
    </lineage>
</organism>
<dbReference type="PANTHER" id="PTHR15600:SF42">
    <property type="entry name" value="SACSIN"/>
    <property type="match status" value="1"/>
</dbReference>
<dbReference type="Gene3D" id="3.30.710.10">
    <property type="entry name" value="Potassium Channel Kv1.1, Chain A"/>
    <property type="match status" value="1"/>
</dbReference>
<dbReference type="Proteomes" id="UP000789706">
    <property type="component" value="Unassembled WGS sequence"/>
</dbReference>
<dbReference type="PROSITE" id="PS50097">
    <property type="entry name" value="BTB"/>
    <property type="match status" value="1"/>
</dbReference>
<name>A0A9N8ZMX4_9GLOM</name>
<sequence>MTSTIKAKGVGFKPGEPYTHRLSKILDEYPDGSQILREILQNSDDAKSRQQIFILDRNTYPKKSLFETDLTGDGVTNLKLDRYQGPALLSKNDTIFEERDFSSLLSLANSEKRDQFDKIGVMGVGFNSIYHITDSPSFITGNNYVILDPHEWYFEGGIKYDFVKDKLAESYPDQFAPFQISGSKELNKEFEGSLFRYPLRTANDVIVSEIAKKEYKPDDILDMFKKFYENESINCLLFLKYIEVIKFYEIKEGESEKTLLYTIELENADEIRIKRQLVVTQISPMMKSLDSGNYDKVSTLGTLFIANYRQQENQKESVDNKWIIFNWLGNLKDAEDSLRKKFEKSIKDYKFIPNVGIAMPLNNLKDIGRLFCFLPLPISMPFLGSVHGYFAVSTNRRTLWTAEDNEDLAFDAIASLKVFWNLHLFDVILPQAWVNFLIKLPYEYPNIKPNELYDFWPIIRNNSSGSTVKFCKELLLNVINNLGVDDEVFCGPSTSNPPGDMSNILPKISDTRIKIETKFRLLSLANGYLPEAYASSIVSEILRNIGFPVIEITPGIKSELSRSRHKDHLNYYSPQIIRKYLHQNRSRWQNLKRDEILKKFIDKEIPNRLWEILYEGAKGNWDLNIKILTKITVANLIKKNLKEYNINSDEIKSTVNREWIYLIWENFEARSYDLVEFESLHLLPTNHGTLRKVNTSEKCLWNSIDNELDNKIQPLIEKFGAVFIDKNFEKSSIHDWKNLSPYVFKLADVSSVLSCLCNSNSYPQNLNIDLSSQDALDMIEYLCAHLQLRNFHNSGNGNADLIKVIKNLPIFTEVGHEKFISLQNKNRNWYLLPKEIEDSYGKIIAPPEICFLNANTTSLQYIFEKVIKIKRLSEINYWKYWVFPYLCLQPLHILEVVVEKLFNRLETFNSELKDILKETTFVTTGTLEKFLKKEDSDQFILSRPIDLYNPENRKISDLFFEDEKVFPVGKFMSRKISLLKNLGLKIFLSTDDIRKRFDVINANREIAKIDNKPKLFDDLHLKSFKLVEYIDDSWDRLFIKSNLNHSIFPYLQSHDWIPTMEISKQKRFSKPQDCRDVKDKDLIGYIAPILYYEIKNDSFRKHLGWKGYVPVQRVISQLIACPQHSSDQNIYDICNKIYEYMNEAISSKDPQSQSEAFLLREELHDKPWILVKGRFYSSDKVVFDLPKDFGNKNTLIVELPHYYQPKKDMFLFMGIRQKVMIQDYINVIRDNFYTDESSILSLDKIFEVIEYIEQISKKLDDKTRLSGTLKGLLIPTTKGKLVDLNEIQYDDMGTRLSQEQKDEFLISHSSISLNTAQNIGMQMLTGKFMEDADDFIPEFYEQGESLTTRIKNIINNADDAGAQHFKLYIDERSFTKNSNSLLDREMNLWQGPALWIYNDAEFTEKDFESLLKLGSGSKSKDENKIGRFGIGFNCAFNFTDLPSFVSGEYIAFLDPHGQYLPSMGVPPRRPLGNRYNFLKSDFRNRFSDQSLPYLSIEGCDFQKKFNGTLFRIPLRTHKTISKSLISDKIFEPNHLQNMFGNIEGNKEILFLRNIKYCSVTVINPRMALMSSLLSMTGRSKEERPDYSSQLIWETKINNMSPDIMEMRKSNSYEQNIFSLGIEILRGDKKRIEYWLLSSGGSEEVKPEFKYFAEEKKVMPRGGVAALIAEEANQKTNYLPKIRGEMYSYLSLSMTNNLKVMLNGSFSLSSDRQNILNSDLMADNNDDITGKWNRYILFDILPILHAKLLEQIAIINFAQFKEFMDDPNQSEENFIAKMITRDWPIAFNEEFQTSGIYKRYGLTVIQKLYHRNFRIFWTEANEGEFLSFRESCFANPENSIISDVLIRENVPIVKLSKEQYDNIEELPKLKRGPITPNVISPQLICDTLRNNDNIWNSYKKFTSVTENKESNNNIQKTVFHILGFIKSNLKSFDMLDEVTLVPLLGGNVGTFGKQDYYLAKKEYRELFKKTGPTHFIAKLPEDLKVIFTEELKIYKLKAKSIIKLLKLELPNMYNVKEIDWDPHSKSYLNIDWIEKILSFFTVNDQFELSNFSMFPLLPMTKPSKNNASNKSYDELFKSLSPEDIKILKSYINENISAEVKKRRETLSILKDLPIWSAHSSDKFISANSGALLPKKLPYFSLPTDAYVFPPETEAGDMFSPEDDTDYETLFQIAKKTYTELDYVKEYLFPCSLQIIPDDKYVDLLKKVLLLKDPEIENYLKFYEVIPNKSLTALVKACTLYDYNVEKFRRIFGEKDVFLPPALQNDAIVLDALARMGFKRTINSDTFIECALEVESKFQKSNIIPLPVTKLLVRELLAYFYYDENLLSTFSQEHLETLQNIKFIPIELNIPEHYKIFATKTSDPESFNSLYLLKHKNLVWTQASMIERTLEPPENMIRRLGVLKPNLKVVIDHWRVVVKDITHTTNSYWRSPQGCNELKAILSEIYDTLNKFVENRTTNLEGIIKINEKLFLNGDDPFNPEHWVAGINLVFNVTESIGPNLHKVNKFLQGYKSLLKLAGAEELKNIKGSVPVPQHDQSKQLIKQMIDFFAEQEASKHHDVIFLVKEEKIYANRYVLSAAANHFKTLFCGQMNESVEFQRVEVRIDDIEPETFRILIRWLYGQPFDEAVLHNSKTYDLWTLIDLLKASDKYQIDPLKEFIEHTIAVKCEVGVSNVLEIQSWANECNAKQLKDYCNKYIAENQTLVLQKRLDIIDNAEDEDEINQEREMIGTFLLFE</sequence>
<dbReference type="SMART" id="SM00225">
    <property type="entry name" value="BTB"/>
    <property type="match status" value="1"/>
</dbReference>
<dbReference type="PANTHER" id="PTHR15600">
    <property type="entry name" value="SACSIN"/>
    <property type="match status" value="1"/>
</dbReference>
<gene>
    <name evidence="2" type="ORF">DEBURN_LOCUS4679</name>
</gene>
<dbReference type="InterPro" id="IPR058210">
    <property type="entry name" value="SACS/Nov_dom"/>
</dbReference>
<dbReference type="InterPro" id="IPR000210">
    <property type="entry name" value="BTB/POZ_dom"/>
</dbReference>
<dbReference type="Pfam" id="PF00651">
    <property type="entry name" value="BTB"/>
    <property type="match status" value="1"/>
</dbReference>
<evidence type="ECO:0000259" key="1">
    <source>
        <dbReference type="PROSITE" id="PS50097"/>
    </source>
</evidence>